<dbReference type="Gene3D" id="3.40.50.970">
    <property type="match status" value="1"/>
</dbReference>
<comment type="caution">
    <text evidence="5">The sequence shown here is derived from an EMBL/GenBank/DDBJ whole genome shotgun (WGS) entry which is preliminary data.</text>
</comment>
<proteinExistence type="predicted"/>
<evidence type="ECO:0000256" key="1">
    <source>
        <dbReference type="ARBA" id="ARBA00001964"/>
    </source>
</evidence>
<dbReference type="PATRIC" id="fig|889306.3.peg.640"/>
<dbReference type="InterPro" id="IPR050642">
    <property type="entry name" value="PDH_E1_Alpha_Subunit"/>
</dbReference>
<dbReference type="EMBL" id="JXRP01000008">
    <property type="protein sequence ID" value="KIL50641.1"/>
    <property type="molecule type" value="Genomic_DNA"/>
</dbReference>
<dbReference type="STRING" id="889306.KP78_06420"/>
<name>A0A0C2W1Y8_9BACL</name>
<dbReference type="Pfam" id="PF00676">
    <property type="entry name" value="E1_dh"/>
    <property type="match status" value="1"/>
</dbReference>
<evidence type="ECO:0000256" key="3">
    <source>
        <dbReference type="ARBA" id="ARBA00023052"/>
    </source>
</evidence>
<keyword evidence="6" id="KW-1185">Reference proteome</keyword>
<evidence type="ECO:0000313" key="6">
    <source>
        <dbReference type="Proteomes" id="UP000031938"/>
    </source>
</evidence>
<dbReference type="CDD" id="cd02000">
    <property type="entry name" value="TPP_E1_PDC_ADC_BCADC"/>
    <property type="match status" value="1"/>
</dbReference>
<keyword evidence="2" id="KW-0560">Oxidoreductase</keyword>
<dbReference type="GO" id="GO:0006086">
    <property type="term" value="P:pyruvate decarboxylation to acetyl-CoA"/>
    <property type="evidence" value="ECO:0007669"/>
    <property type="project" value="TreeGrafter"/>
</dbReference>
<dbReference type="GO" id="GO:0004739">
    <property type="term" value="F:pyruvate dehydrogenase (acetyl-transferring) activity"/>
    <property type="evidence" value="ECO:0007669"/>
    <property type="project" value="TreeGrafter"/>
</dbReference>
<dbReference type="Proteomes" id="UP000031938">
    <property type="component" value="Unassembled WGS sequence"/>
</dbReference>
<dbReference type="InterPro" id="IPR001017">
    <property type="entry name" value="DH_E1"/>
</dbReference>
<organism evidence="5 6">
    <name type="scientific">Jeotgalibacillus soli</name>
    <dbReference type="NCBI Taxonomy" id="889306"/>
    <lineage>
        <taxon>Bacteria</taxon>
        <taxon>Bacillati</taxon>
        <taxon>Bacillota</taxon>
        <taxon>Bacilli</taxon>
        <taxon>Bacillales</taxon>
        <taxon>Caryophanaceae</taxon>
        <taxon>Jeotgalibacillus</taxon>
    </lineage>
</organism>
<dbReference type="SUPFAM" id="SSF52518">
    <property type="entry name" value="Thiamin diphosphate-binding fold (THDP-binding)"/>
    <property type="match status" value="1"/>
</dbReference>
<sequence>MSMTRERINIPVEKLKWMYETMVKSRYYEDVMVEAYNEGKKPVFNIGAGPVPGEMHLSTGQEPAAVGICAHLTKDDTVTSPHRPHHHAIAKGVDLNRMTAEIFGKVTGLGKGKGGHMHLFDPEVKFSCGGIIAAGIPHAVGAALAAKKKGKDWVAVAFVGEGAANAGGFHESLNLAALWKLPLIVVVEDNAYGISVPKSGSTAVASNDLRAAAYGIEGAYVRNNDPIEMYLASEEAVRRARNGEGPTIIEIETHRYLGHFQGDPEMYRDKEEVPNLRKIDPITKIRDLMLSEGIATEEETAQIEVRAKKDVDDAYHFARESEYPAPEDALKDVFSS</sequence>
<accession>A0A0C2W1Y8</accession>
<comment type="cofactor">
    <cofactor evidence="1">
        <name>thiamine diphosphate</name>
        <dbReference type="ChEBI" id="CHEBI:58937"/>
    </cofactor>
</comment>
<evidence type="ECO:0000259" key="4">
    <source>
        <dbReference type="Pfam" id="PF00676"/>
    </source>
</evidence>
<keyword evidence="3" id="KW-0786">Thiamine pyrophosphate</keyword>
<dbReference type="InterPro" id="IPR029061">
    <property type="entry name" value="THDP-binding"/>
</dbReference>
<reference evidence="5 6" key="1">
    <citation type="submission" date="2015-01" db="EMBL/GenBank/DDBJ databases">
        <title>Genome sequencing of Jeotgalibacillus soli.</title>
        <authorList>
            <person name="Goh K.M."/>
            <person name="Chan K.-G."/>
            <person name="Yaakop A.S."/>
            <person name="Ee R."/>
            <person name="Gan H.M."/>
            <person name="Chan C.S."/>
        </authorList>
    </citation>
    <scope>NUCLEOTIDE SEQUENCE [LARGE SCALE GENOMIC DNA]</scope>
    <source>
        <strain evidence="5 6">P9</strain>
    </source>
</reference>
<gene>
    <name evidence="5" type="ORF">KP78_06420</name>
</gene>
<protein>
    <submittedName>
        <fullName evidence="5">Acetoin:2,6-dichlorophenolindophenol oxidoreductase subunit alpha</fullName>
    </submittedName>
</protein>
<feature type="domain" description="Dehydrogenase E1 component" evidence="4">
    <location>
        <begin position="53"/>
        <end position="326"/>
    </location>
</feature>
<dbReference type="PANTHER" id="PTHR11516:SF60">
    <property type="entry name" value="PYRUVATE DEHYDROGENASE E1 COMPONENT SUBUNIT ALPHA"/>
    <property type="match status" value="1"/>
</dbReference>
<dbReference type="AlphaFoldDB" id="A0A0C2W1Y8"/>
<evidence type="ECO:0000256" key="2">
    <source>
        <dbReference type="ARBA" id="ARBA00023002"/>
    </source>
</evidence>
<dbReference type="PANTHER" id="PTHR11516">
    <property type="entry name" value="PYRUVATE DEHYDROGENASE E1 COMPONENT, ALPHA SUBUNIT BACTERIAL AND ORGANELLAR"/>
    <property type="match status" value="1"/>
</dbReference>
<evidence type="ECO:0000313" key="5">
    <source>
        <dbReference type="EMBL" id="KIL50641.1"/>
    </source>
</evidence>